<sequence>MKINTLLSMFAPKDVKFFPMLEETASVLSQSSTYLQELFSCENAEHRNELCKLIKAEEVKGDKVTGSIIHELNNTFITPFDREDVHALADVMDDVIDTINRCAQKVLLYQPTSFPQHTITLVEIIKKGSDEILNAANELSNIKKTDLRLRAHCKEIKRLEEEADVVYEEAIMSLFKGATNNTYSAVELIKLKEIIQELEKAVNKINSTGKVITTILVKYA</sequence>
<evidence type="ECO:0008006" key="5">
    <source>
        <dbReference type="Google" id="ProtNLM"/>
    </source>
</evidence>
<dbReference type="InterPro" id="IPR018445">
    <property type="entry name" value="Put_Phosphate_transp_reg"/>
</dbReference>
<dbReference type="STRING" id="1297750.SAMN05444405_106181"/>
<dbReference type="Pfam" id="PF01865">
    <property type="entry name" value="PhoU_div"/>
    <property type="match status" value="1"/>
</dbReference>
<evidence type="ECO:0000256" key="2">
    <source>
        <dbReference type="SAM" id="Coils"/>
    </source>
</evidence>
<organism evidence="3 4">
    <name type="scientific">Bacteroides luti</name>
    <dbReference type="NCBI Taxonomy" id="1297750"/>
    <lineage>
        <taxon>Bacteria</taxon>
        <taxon>Pseudomonadati</taxon>
        <taxon>Bacteroidota</taxon>
        <taxon>Bacteroidia</taxon>
        <taxon>Bacteroidales</taxon>
        <taxon>Bacteroidaceae</taxon>
        <taxon>Bacteroides</taxon>
    </lineage>
</organism>
<dbReference type="RefSeq" id="WP_073400864.1">
    <property type="nucleotide sequence ID" value="NZ_FQTV01000006.1"/>
</dbReference>
<dbReference type="InterPro" id="IPR052912">
    <property type="entry name" value="UPF0111_domain"/>
</dbReference>
<comment type="similarity">
    <text evidence="1">Belongs to the UPF0111 family.</text>
</comment>
<reference evidence="3 4" key="1">
    <citation type="submission" date="2016-11" db="EMBL/GenBank/DDBJ databases">
        <authorList>
            <person name="Jaros S."/>
            <person name="Januszkiewicz K."/>
            <person name="Wedrychowicz H."/>
        </authorList>
    </citation>
    <scope>NUCLEOTIDE SEQUENCE [LARGE SCALE GENOMIC DNA]</scope>
    <source>
        <strain evidence="3 4">DSM 26991</strain>
    </source>
</reference>
<evidence type="ECO:0000256" key="1">
    <source>
        <dbReference type="ARBA" id="ARBA00008591"/>
    </source>
</evidence>
<dbReference type="AlphaFoldDB" id="A0A1M5A856"/>
<keyword evidence="4" id="KW-1185">Reference proteome</keyword>
<feature type="coiled-coil region" evidence="2">
    <location>
        <begin position="142"/>
        <end position="208"/>
    </location>
</feature>
<evidence type="ECO:0000313" key="4">
    <source>
        <dbReference type="Proteomes" id="UP000184509"/>
    </source>
</evidence>
<gene>
    <name evidence="3" type="ORF">SAMN05444405_106181</name>
</gene>
<dbReference type="Gene3D" id="1.20.58.220">
    <property type="entry name" value="Phosphate transport system protein phou homolog 2, domain 2"/>
    <property type="match status" value="1"/>
</dbReference>
<proteinExistence type="inferred from homology"/>
<evidence type="ECO:0000313" key="3">
    <source>
        <dbReference type="EMBL" id="SHF26480.1"/>
    </source>
</evidence>
<dbReference type="PANTHER" id="PTHR37298">
    <property type="entry name" value="UPF0111 PROTEIN YKAA"/>
    <property type="match status" value="1"/>
</dbReference>
<name>A0A1M5A856_9BACE</name>
<accession>A0A1M5A856</accession>
<dbReference type="EMBL" id="FQTV01000006">
    <property type="protein sequence ID" value="SHF26480.1"/>
    <property type="molecule type" value="Genomic_DNA"/>
</dbReference>
<dbReference type="InterPro" id="IPR038078">
    <property type="entry name" value="PhoU-like_sf"/>
</dbReference>
<protein>
    <recommendedName>
        <fullName evidence="5">TIGR00153 family protein</fullName>
    </recommendedName>
</protein>
<dbReference type="Proteomes" id="UP000184509">
    <property type="component" value="Unassembled WGS sequence"/>
</dbReference>
<dbReference type="PANTHER" id="PTHR37298:SF1">
    <property type="entry name" value="UPF0111 PROTEIN YKAA"/>
    <property type="match status" value="1"/>
</dbReference>
<keyword evidence="2" id="KW-0175">Coiled coil</keyword>
<dbReference type="OrthoDB" id="9797568at2"/>